<dbReference type="Proteomes" id="UP000001880">
    <property type="component" value="Chromosome"/>
</dbReference>
<evidence type="ECO:0000256" key="4">
    <source>
        <dbReference type="ARBA" id="ARBA00023136"/>
    </source>
</evidence>
<evidence type="ECO:0000256" key="3">
    <source>
        <dbReference type="ARBA" id="ARBA00022989"/>
    </source>
</evidence>
<protein>
    <submittedName>
        <fullName evidence="8">TonB family protein</fullName>
    </submittedName>
</protein>
<dbReference type="Pfam" id="PF03544">
    <property type="entry name" value="TonB_C"/>
    <property type="match status" value="1"/>
</dbReference>
<evidence type="ECO:0000256" key="1">
    <source>
        <dbReference type="ARBA" id="ARBA00004167"/>
    </source>
</evidence>
<evidence type="ECO:0000313" key="9">
    <source>
        <dbReference type="Proteomes" id="UP000001880"/>
    </source>
</evidence>
<name>D0LU68_HALO1</name>
<sequence>MFENYVGSKSSSRPGRPRMLVGVSVAVHLVAVLALLIHGMWGIERLPKPQRALSVAVAAALPPPPPAPAPAAAPETPPAAAKARVRPKHTTQPVDAPLEEPEIELSAIAEEVPGSAQPGGAADHPFAVPGGSVDSLLPALSVRVPPPVPPTPPVPPVPPAPRVVDTGAVEARRIAGEAHIHPDHATKLAMARDGRARVRAQVEMCLSAQGAVTRTRLVHSSGYDAYDAAIQARMRSWRYRPYVVGGEPAPVCTRVTFVYEQR</sequence>
<dbReference type="HOGENOM" id="CLU_1060763_0_0_7"/>
<dbReference type="InterPro" id="IPR006260">
    <property type="entry name" value="TonB/TolA_C"/>
</dbReference>
<evidence type="ECO:0000313" key="8">
    <source>
        <dbReference type="EMBL" id="ACY17432.1"/>
    </source>
</evidence>
<dbReference type="KEGG" id="hoh:Hoch_4943"/>
<evidence type="ECO:0000256" key="2">
    <source>
        <dbReference type="ARBA" id="ARBA00022692"/>
    </source>
</evidence>
<dbReference type="Gene3D" id="3.30.1150.10">
    <property type="match status" value="1"/>
</dbReference>
<reference evidence="8 9" key="1">
    <citation type="journal article" date="2010" name="Stand. Genomic Sci.">
        <title>Complete genome sequence of Haliangium ochraceum type strain (SMP-2).</title>
        <authorList>
            <consortium name="US DOE Joint Genome Institute (JGI-PGF)"/>
            <person name="Ivanova N."/>
            <person name="Daum C."/>
            <person name="Lang E."/>
            <person name="Abt B."/>
            <person name="Kopitz M."/>
            <person name="Saunders E."/>
            <person name="Lapidus A."/>
            <person name="Lucas S."/>
            <person name="Glavina Del Rio T."/>
            <person name="Nolan M."/>
            <person name="Tice H."/>
            <person name="Copeland A."/>
            <person name="Cheng J.F."/>
            <person name="Chen F."/>
            <person name="Bruce D."/>
            <person name="Goodwin L."/>
            <person name="Pitluck S."/>
            <person name="Mavromatis K."/>
            <person name="Pati A."/>
            <person name="Mikhailova N."/>
            <person name="Chen A."/>
            <person name="Palaniappan K."/>
            <person name="Land M."/>
            <person name="Hauser L."/>
            <person name="Chang Y.J."/>
            <person name="Jeffries C.D."/>
            <person name="Detter J.C."/>
            <person name="Brettin T."/>
            <person name="Rohde M."/>
            <person name="Goker M."/>
            <person name="Bristow J."/>
            <person name="Markowitz V."/>
            <person name="Eisen J.A."/>
            <person name="Hugenholtz P."/>
            <person name="Kyrpides N.C."/>
            <person name="Klenk H.P."/>
        </authorList>
    </citation>
    <scope>NUCLEOTIDE SEQUENCE [LARGE SCALE GENOMIC DNA]</scope>
    <source>
        <strain evidence="9">DSM 14365 / CIP 107738 / JCM 11303 / AJ 13395 / SMP-2</strain>
    </source>
</reference>
<feature type="transmembrane region" description="Helical" evidence="6">
    <location>
        <begin position="20"/>
        <end position="41"/>
    </location>
</feature>
<evidence type="ECO:0000256" key="5">
    <source>
        <dbReference type="SAM" id="MobiDB-lite"/>
    </source>
</evidence>
<feature type="compositionally biased region" description="Pro residues" evidence="5">
    <location>
        <begin position="65"/>
        <end position="77"/>
    </location>
</feature>
<keyword evidence="2 6" id="KW-0812">Transmembrane</keyword>
<proteinExistence type="predicted"/>
<dbReference type="PROSITE" id="PS52015">
    <property type="entry name" value="TONB_CTD"/>
    <property type="match status" value="1"/>
</dbReference>
<keyword evidence="3 6" id="KW-1133">Transmembrane helix</keyword>
<dbReference type="RefSeq" id="WP_012830024.1">
    <property type="nucleotide sequence ID" value="NC_013440.1"/>
</dbReference>
<dbReference type="SUPFAM" id="SSF74653">
    <property type="entry name" value="TolA/TonB C-terminal domain"/>
    <property type="match status" value="1"/>
</dbReference>
<keyword evidence="4 6" id="KW-0472">Membrane</keyword>
<dbReference type="GO" id="GO:0016020">
    <property type="term" value="C:membrane"/>
    <property type="evidence" value="ECO:0007669"/>
    <property type="project" value="UniProtKB-SubCell"/>
</dbReference>
<dbReference type="InterPro" id="IPR037682">
    <property type="entry name" value="TonB_C"/>
</dbReference>
<dbReference type="OrthoDB" id="5525544at2"/>
<dbReference type="eggNOG" id="COG0810">
    <property type="taxonomic scope" value="Bacteria"/>
</dbReference>
<dbReference type="EMBL" id="CP001804">
    <property type="protein sequence ID" value="ACY17432.1"/>
    <property type="molecule type" value="Genomic_DNA"/>
</dbReference>
<dbReference type="STRING" id="502025.Hoch_4943"/>
<accession>D0LU68</accession>
<dbReference type="GO" id="GO:0055085">
    <property type="term" value="P:transmembrane transport"/>
    <property type="evidence" value="ECO:0007669"/>
    <property type="project" value="InterPro"/>
</dbReference>
<comment type="subcellular location">
    <subcellularLocation>
        <location evidence="1">Membrane</location>
        <topology evidence="1">Single-pass membrane protein</topology>
    </subcellularLocation>
</comment>
<gene>
    <name evidence="8" type="ordered locus">Hoch_4943</name>
</gene>
<feature type="region of interest" description="Disordered" evidence="5">
    <location>
        <begin position="65"/>
        <end position="94"/>
    </location>
</feature>
<evidence type="ECO:0000256" key="6">
    <source>
        <dbReference type="SAM" id="Phobius"/>
    </source>
</evidence>
<dbReference type="AlphaFoldDB" id="D0LU68"/>
<keyword evidence="9" id="KW-1185">Reference proteome</keyword>
<evidence type="ECO:0000259" key="7">
    <source>
        <dbReference type="PROSITE" id="PS52015"/>
    </source>
</evidence>
<feature type="domain" description="TonB C-terminal" evidence="7">
    <location>
        <begin position="172"/>
        <end position="262"/>
    </location>
</feature>
<organism evidence="8 9">
    <name type="scientific">Haliangium ochraceum (strain DSM 14365 / JCM 11303 / SMP-2)</name>
    <dbReference type="NCBI Taxonomy" id="502025"/>
    <lineage>
        <taxon>Bacteria</taxon>
        <taxon>Pseudomonadati</taxon>
        <taxon>Myxococcota</taxon>
        <taxon>Polyangia</taxon>
        <taxon>Haliangiales</taxon>
        <taxon>Kofleriaceae</taxon>
        <taxon>Haliangium</taxon>
    </lineage>
</organism>
<dbReference type="NCBIfam" id="TIGR01352">
    <property type="entry name" value="tonB_Cterm"/>
    <property type="match status" value="1"/>
</dbReference>